<keyword evidence="2" id="KW-1185">Reference proteome</keyword>
<evidence type="ECO:0000313" key="1">
    <source>
        <dbReference type="EMBL" id="KAH6944093.1"/>
    </source>
</evidence>
<gene>
    <name evidence="1" type="ORF">HPB50_001909</name>
</gene>
<reference evidence="1" key="1">
    <citation type="submission" date="2020-05" db="EMBL/GenBank/DDBJ databases">
        <title>Large-scale comparative analyses of tick genomes elucidate their genetic diversity and vector capacities.</title>
        <authorList>
            <person name="Jia N."/>
            <person name="Wang J."/>
            <person name="Shi W."/>
            <person name="Du L."/>
            <person name="Sun Y."/>
            <person name="Zhan W."/>
            <person name="Jiang J."/>
            <person name="Wang Q."/>
            <person name="Zhang B."/>
            <person name="Ji P."/>
            <person name="Sakyi L.B."/>
            <person name="Cui X."/>
            <person name="Yuan T."/>
            <person name="Jiang B."/>
            <person name="Yang W."/>
            <person name="Lam T.T.-Y."/>
            <person name="Chang Q."/>
            <person name="Ding S."/>
            <person name="Wang X."/>
            <person name="Zhu J."/>
            <person name="Ruan X."/>
            <person name="Zhao L."/>
            <person name="Wei J."/>
            <person name="Que T."/>
            <person name="Du C."/>
            <person name="Cheng J."/>
            <person name="Dai P."/>
            <person name="Han X."/>
            <person name="Huang E."/>
            <person name="Gao Y."/>
            <person name="Liu J."/>
            <person name="Shao H."/>
            <person name="Ye R."/>
            <person name="Li L."/>
            <person name="Wei W."/>
            <person name="Wang X."/>
            <person name="Wang C."/>
            <person name="Yang T."/>
            <person name="Huo Q."/>
            <person name="Li W."/>
            <person name="Guo W."/>
            <person name="Chen H."/>
            <person name="Zhou L."/>
            <person name="Ni X."/>
            <person name="Tian J."/>
            <person name="Zhou Y."/>
            <person name="Sheng Y."/>
            <person name="Liu T."/>
            <person name="Pan Y."/>
            <person name="Xia L."/>
            <person name="Li J."/>
            <person name="Zhao F."/>
            <person name="Cao W."/>
        </authorList>
    </citation>
    <scope>NUCLEOTIDE SEQUENCE</scope>
    <source>
        <strain evidence="1">Hyas-2018</strain>
    </source>
</reference>
<comment type="caution">
    <text evidence="1">The sequence shown here is derived from an EMBL/GenBank/DDBJ whole genome shotgun (WGS) entry which is preliminary data.</text>
</comment>
<evidence type="ECO:0000313" key="2">
    <source>
        <dbReference type="Proteomes" id="UP000821845"/>
    </source>
</evidence>
<dbReference type="Proteomes" id="UP000821845">
    <property type="component" value="Chromosome 1"/>
</dbReference>
<sequence length="215" mass="23240">MISNDATLRAHGDMPTATQRSRGGVFQSEISGECDRALRAEAGNAEPRQLRCEERCPLARRRRTHAPVAGKSEAPSQDESVEEHGGPSSTATFHSGPAEHALHATPPPSTHHRFVAQSARLLIKRPSIRQSTLFLSFSPSAPKVRWEETGDISLRRRKRISRRLFPPSAAKRGAAETGPDGLASCSGPGQTVARLLSPSYRSRAPVRTLIATASP</sequence>
<accession>A0ACB7TAW9</accession>
<dbReference type="EMBL" id="CM023481">
    <property type="protein sequence ID" value="KAH6944093.1"/>
    <property type="molecule type" value="Genomic_DNA"/>
</dbReference>
<protein>
    <submittedName>
        <fullName evidence="1">Uncharacterized protein</fullName>
    </submittedName>
</protein>
<proteinExistence type="predicted"/>
<organism evidence="1 2">
    <name type="scientific">Hyalomma asiaticum</name>
    <name type="common">Tick</name>
    <dbReference type="NCBI Taxonomy" id="266040"/>
    <lineage>
        <taxon>Eukaryota</taxon>
        <taxon>Metazoa</taxon>
        <taxon>Ecdysozoa</taxon>
        <taxon>Arthropoda</taxon>
        <taxon>Chelicerata</taxon>
        <taxon>Arachnida</taxon>
        <taxon>Acari</taxon>
        <taxon>Parasitiformes</taxon>
        <taxon>Ixodida</taxon>
        <taxon>Ixodoidea</taxon>
        <taxon>Ixodidae</taxon>
        <taxon>Hyalomminae</taxon>
        <taxon>Hyalomma</taxon>
    </lineage>
</organism>
<name>A0ACB7TAW9_HYAAI</name>